<dbReference type="Pfam" id="PF13041">
    <property type="entry name" value="PPR_2"/>
    <property type="match status" value="4"/>
</dbReference>
<comment type="caution">
    <text evidence="7">The sequence shown here is derived from an EMBL/GenBank/DDBJ whole genome shotgun (WGS) entry which is preliminary data.</text>
</comment>
<comment type="function">
    <text evidence="1">May promote appropriate targeting of ribosome-nascent polypeptide complexes.</text>
</comment>
<dbReference type="NCBIfam" id="TIGR00756">
    <property type="entry name" value="PPR"/>
    <property type="match status" value="12"/>
</dbReference>
<dbReference type="Gene3D" id="1.10.8.10">
    <property type="entry name" value="DNA helicase RuvA subunit, C-terminal domain"/>
    <property type="match status" value="1"/>
</dbReference>
<name>A0A834GGJ7_RHOSS</name>
<feature type="repeat" description="PPR" evidence="4">
    <location>
        <begin position="194"/>
        <end position="228"/>
    </location>
</feature>
<dbReference type="AlphaFoldDB" id="A0A834GGJ7"/>
<evidence type="ECO:0000256" key="1">
    <source>
        <dbReference type="ARBA" id="ARBA00004000"/>
    </source>
</evidence>
<dbReference type="FunFam" id="2.20.70.30:FF:000002">
    <property type="entry name" value="Nascent polypeptide-associated complex (NAC), alpha subunit"/>
    <property type="match status" value="1"/>
</dbReference>
<evidence type="ECO:0000313" key="8">
    <source>
        <dbReference type="Proteomes" id="UP000626092"/>
    </source>
</evidence>
<dbReference type="InterPro" id="IPR038187">
    <property type="entry name" value="NAC_A/B_dom_sf"/>
</dbReference>
<evidence type="ECO:0000256" key="3">
    <source>
        <dbReference type="ARBA" id="ARBA00022737"/>
    </source>
</evidence>
<keyword evidence="5" id="KW-0805">Transcription regulation</keyword>
<dbReference type="Gene3D" id="1.25.40.10">
    <property type="entry name" value="Tetratricopeptide repeat domain"/>
    <property type="match status" value="6"/>
</dbReference>
<feature type="repeat" description="PPR" evidence="4">
    <location>
        <begin position="510"/>
        <end position="544"/>
    </location>
</feature>
<dbReference type="CDD" id="cd22054">
    <property type="entry name" value="NAC_NACA"/>
    <property type="match status" value="1"/>
</dbReference>
<dbReference type="SMART" id="SM01407">
    <property type="entry name" value="NAC"/>
    <property type="match status" value="1"/>
</dbReference>
<dbReference type="Pfam" id="PF01849">
    <property type="entry name" value="NAC"/>
    <property type="match status" value="1"/>
</dbReference>
<dbReference type="InterPro" id="IPR011990">
    <property type="entry name" value="TPR-like_helical_dom_sf"/>
</dbReference>
<evidence type="ECO:0000256" key="2">
    <source>
        <dbReference type="ARBA" id="ARBA00007626"/>
    </source>
</evidence>
<evidence type="ECO:0000256" key="5">
    <source>
        <dbReference type="RuleBase" id="RU361272"/>
    </source>
</evidence>
<accession>A0A834GGJ7</accession>
<protein>
    <recommendedName>
        <fullName evidence="5">Nascent polypeptide-associated complex subunit beta</fullName>
    </recommendedName>
</protein>
<dbReference type="Pfam" id="PF12854">
    <property type="entry name" value="PPR_1"/>
    <property type="match status" value="1"/>
</dbReference>
<evidence type="ECO:0000256" key="4">
    <source>
        <dbReference type="PROSITE-ProRule" id="PRU00708"/>
    </source>
</evidence>
<dbReference type="Pfam" id="PF19026">
    <property type="entry name" value="UBA_HYPK"/>
    <property type="match status" value="1"/>
</dbReference>
<feature type="repeat" description="PPR" evidence="4">
    <location>
        <begin position="475"/>
        <end position="509"/>
    </location>
</feature>
<dbReference type="CDD" id="cd14358">
    <property type="entry name" value="UBA_NAC_euk"/>
    <property type="match status" value="1"/>
</dbReference>
<evidence type="ECO:0000259" key="6">
    <source>
        <dbReference type="PROSITE" id="PS51151"/>
    </source>
</evidence>
<dbReference type="PANTHER" id="PTHR47941">
    <property type="entry name" value="PENTATRICOPEPTIDE REPEAT-CONTAINING PROTEIN 3, MITOCHONDRIAL"/>
    <property type="match status" value="1"/>
</dbReference>
<dbReference type="InterPro" id="IPR044034">
    <property type="entry name" value="NAC-like_UBA"/>
</dbReference>
<keyword evidence="5" id="KW-0804">Transcription</keyword>
<dbReference type="PROSITE" id="PS51151">
    <property type="entry name" value="NAC_AB"/>
    <property type="match status" value="1"/>
</dbReference>
<feature type="repeat" description="PPR" evidence="4">
    <location>
        <begin position="335"/>
        <end position="369"/>
    </location>
</feature>
<feature type="repeat" description="PPR" evidence="4">
    <location>
        <begin position="159"/>
        <end position="193"/>
    </location>
</feature>
<feature type="repeat" description="PPR" evidence="4">
    <location>
        <begin position="370"/>
        <end position="404"/>
    </location>
</feature>
<dbReference type="Gene3D" id="2.20.70.30">
    <property type="entry name" value="Nascent polypeptide-associated complex domain"/>
    <property type="match status" value="1"/>
</dbReference>
<comment type="similarity">
    <text evidence="5">Belongs to the NAC-beta family.</text>
</comment>
<gene>
    <name evidence="7" type="ORF">RHSIM_Rhsim09G0051200</name>
</gene>
<feature type="repeat" description="PPR" evidence="4">
    <location>
        <begin position="89"/>
        <end position="123"/>
    </location>
</feature>
<feature type="repeat" description="PPR" evidence="4">
    <location>
        <begin position="229"/>
        <end position="263"/>
    </location>
</feature>
<feature type="repeat" description="PPR" evidence="4">
    <location>
        <begin position="405"/>
        <end position="439"/>
    </location>
</feature>
<sequence>MASTNKPQRQTFRIVGWDEDESRHPLVKEVCRLISLRSSWNPKLENELRHLLRSLKPRHVCAVLRAQNDERNALKFFYWADRQWRYRHDLIVYYAMLEVLSKTKLYGGAQRVLRLMLRRGIELQPQAFVYVMISHSRAGNMVKAMQVLFLMQKVGVEPDLSICNVAIYVLVKGNKLEKALRFLNRMRVIGIEPSVVTFNCVIKGYCDLHRIDEAVSLIDEMPFEGCSPDKVSYYTVMGFLCKEKRIKEVRELMGKMLKDGKLLPDQVTYNTLIHMLTKHGHSDDAVVFLKEAEERGFLVDKIGYSAIINSFCREGRIDRAKELLGEMITKGCSPDVVTYSAIVHGFCRIGEVDEAKKLMQVMNKQGCKPNTISYTALLNGLCRSGKSSEAREMMNLSEEEWWTPNGITYSVVMHGLRREGKLSEACDVVKEMIRKGFHPTAVEINLVIHSLCRESRINDAKNFMEECLHKGCAVNAVNFSTVIHGFCQRGDVNAALSLLDDMYLNDRRPDTVTYTTIINALAKKGRIEEAIELTKKMLRKGLVPSPITYRSIICRFCEQSKVEDLLKLLEKMLSRKDCRTVYNQVIEKLCTLGNLDEAYKLLGKVLRTASRFDASTCHMLMESYMSKGIPLLSYKVGCRMFDRNLIPDLKLCEKVCKRLMLEGKSDEANKLMLRGWLCIKYIFRLFGASEIVHSYATLLTSALSATVEKLMGLEGHMEHKDHGSKENPCSEQSSEGSELEPKLCKICLDILQFVSRDNGEMLVKRTCPYDFAIFIAKLVKQERHQIDNFSLEVSIPSSVVENEQAVWILKVQKHVEKKEGNKRIKTGMSSVLYQQPHRLPYCANDMDTRGGNEIAGREYSDFVTSEELVSTRLAEHAAAEIALNNLQTECPAKALASKVLHHFGKIPLVIGLNILAQRGNIGNRDSRSGISWEDIGNRDSSITSRKEIQFFFYSLCYLGRVQVMEEKLHALDLVFKGFEFGFQAIFGKKECKLNESSNQSRSEKKSRKAMLKLGLKPVTGVSRVTIKRTKNVLFFISKPDVFKSLNSETYVIFGEAKIEDLRSQLQTQAAQQFRMPDMSAMAKSDISAIAGGAPADEEEEEVDETGVEPQDIDLVMTQAGMSKSKAVKALKTHNRDIVSSIMERRSIFPHTLMKMEITMVPLELS</sequence>
<evidence type="ECO:0000313" key="7">
    <source>
        <dbReference type="EMBL" id="KAF7131879.1"/>
    </source>
</evidence>
<organism evidence="7 8">
    <name type="scientific">Rhododendron simsii</name>
    <name type="common">Sims's rhododendron</name>
    <dbReference type="NCBI Taxonomy" id="118357"/>
    <lineage>
        <taxon>Eukaryota</taxon>
        <taxon>Viridiplantae</taxon>
        <taxon>Streptophyta</taxon>
        <taxon>Embryophyta</taxon>
        <taxon>Tracheophyta</taxon>
        <taxon>Spermatophyta</taxon>
        <taxon>Magnoliopsida</taxon>
        <taxon>eudicotyledons</taxon>
        <taxon>Gunneridae</taxon>
        <taxon>Pentapetalae</taxon>
        <taxon>asterids</taxon>
        <taxon>Ericales</taxon>
        <taxon>Ericaceae</taxon>
        <taxon>Ericoideae</taxon>
        <taxon>Rhodoreae</taxon>
        <taxon>Rhododendron</taxon>
    </lineage>
</organism>
<comment type="similarity">
    <text evidence="2">Belongs to the PPR family. P subfamily.</text>
</comment>
<comment type="subunit">
    <text evidence="5">Part of the nascent polypeptide-associated complex (NAC).</text>
</comment>
<dbReference type="EMBL" id="WJXA01000009">
    <property type="protein sequence ID" value="KAF7131879.1"/>
    <property type="molecule type" value="Genomic_DNA"/>
</dbReference>
<feature type="repeat" description="PPR" evidence="4">
    <location>
        <begin position="300"/>
        <end position="334"/>
    </location>
</feature>
<dbReference type="Proteomes" id="UP000626092">
    <property type="component" value="Unassembled WGS sequence"/>
</dbReference>
<keyword evidence="8" id="KW-1185">Reference proteome</keyword>
<dbReference type="InterPro" id="IPR002885">
    <property type="entry name" value="PPR_rpt"/>
</dbReference>
<dbReference type="OrthoDB" id="185373at2759"/>
<proteinExistence type="inferred from homology"/>
<feature type="domain" description="NAC-A/B" evidence="6">
    <location>
        <begin position="1000"/>
        <end position="1065"/>
    </location>
</feature>
<dbReference type="InterPro" id="IPR002715">
    <property type="entry name" value="Nas_poly-pep-assoc_cplx_dom"/>
</dbReference>
<reference evidence="7" key="1">
    <citation type="submission" date="2019-11" db="EMBL/GenBank/DDBJ databases">
        <authorList>
            <person name="Liu Y."/>
            <person name="Hou J."/>
            <person name="Li T.-Q."/>
            <person name="Guan C.-H."/>
            <person name="Wu X."/>
            <person name="Wu H.-Z."/>
            <person name="Ling F."/>
            <person name="Zhang R."/>
            <person name="Shi X.-G."/>
            <person name="Ren J.-P."/>
            <person name="Chen E.-F."/>
            <person name="Sun J.-M."/>
        </authorList>
    </citation>
    <scope>NUCLEOTIDE SEQUENCE</scope>
    <source>
        <strain evidence="7">Adult_tree_wgs_1</strain>
        <tissue evidence="7">Leaves</tissue>
    </source>
</reference>
<feature type="repeat" description="PPR" evidence="4">
    <location>
        <begin position="265"/>
        <end position="299"/>
    </location>
</feature>
<dbReference type="PROSITE" id="PS51375">
    <property type="entry name" value="PPR"/>
    <property type="match status" value="11"/>
</dbReference>
<keyword evidence="3" id="KW-0677">Repeat</keyword>
<dbReference type="Pfam" id="PF01535">
    <property type="entry name" value="PPR"/>
    <property type="match status" value="5"/>
</dbReference>